<protein>
    <submittedName>
        <fullName evidence="1">Uncharacterized protein</fullName>
    </submittedName>
</protein>
<evidence type="ECO:0000313" key="1">
    <source>
        <dbReference type="EMBL" id="KAI8551913.1"/>
    </source>
</evidence>
<evidence type="ECO:0000313" key="2">
    <source>
        <dbReference type="Proteomes" id="UP001062846"/>
    </source>
</evidence>
<dbReference type="EMBL" id="CM046393">
    <property type="protein sequence ID" value="KAI8551913.1"/>
    <property type="molecule type" value="Genomic_DNA"/>
</dbReference>
<comment type="caution">
    <text evidence="1">The sequence shown here is derived from an EMBL/GenBank/DDBJ whole genome shotgun (WGS) entry which is preliminary data.</text>
</comment>
<organism evidence="1 2">
    <name type="scientific">Rhododendron molle</name>
    <name type="common">Chinese azalea</name>
    <name type="synonym">Azalea mollis</name>
    <dbReference type="NCBI Taxonomy" id="49168"/>
    <lineage>
        <taxon>Eukaryota</taxon>
        <taxon>Viridiplantae</taxon>
        <taxon>Streptophyta</taxon>
        <taxon>Embryophyta</taxon>
        <taxon>Tracheophyta</taxon>
        <taxon>Spermatophyta</taxon>
        <taxon>Magnoliopsida</taxon>
        <taxon>eudicotyledons</taxon>
        <taxon>Gunneridae</taxon>
        <taxon>Pentapetalae</taxon>
        <taxon>asterids</taxon>
        <taxon>Ericales</taxon>
        <taxon>Ericaceae</taxon>
        <taxon>Ericoideae</taxon>
        <taxon>Rhodoreae</taxon>
        <taxon>Rhododendron</taxon>
    </lineage>
</organism>
<dbReference type="Proteomes" id="UP001062846">
    <property type="component" value="Chromosome 6"/>
</dbReference>
<proteinExistence type="predicted"/>
<reference evidence="1" key="1">
    <citation type="submission" date="2022-02" db="EMBL/GenBank/DDBJ databases">
        <title>Plant Genome Project.</title>
        <authorList>
            <person name="Zhang R.-G."/>
        </authorList>
    </citation>
    <scope>NUCLEOTIDE SEQUENCE</scope>
    <source>
        <strain evidence="1">AT1</strain>
    </source>
</reference>
<accession>A0ACC0NEZ5</accession>
<keyword evidence="2" id="KW-1185">Reference proteome</keyword>
<gene>
    <name evidence="1" type="ORF">RHMOL_Rhmol06G0223900</name>
</gene>
<sequence length="151" mass="17232">MFDGIVASIKWIVVCKGTDLEVKETDQLERSEQVQCSNPMEVEDGVQKKKFYSTAVNRWIQLMEVEVDAVGVIQLLINDANVVNHPFRNIILMDCTPLMLELDVVAINHSYRKANHCADALANDAPVLVKMVKRREELRWPLTDLGLGRRR</sequence>
<name>A0ACC0NEZ5_RHOML</name>